<evidence type="ECO:0000256" key="5">
    <source>
        <dbReference type="ARBA" id="ARBA00023242"/>
    </source>
</evidence>
<evidence type="ECO:0000256" key="3">
    <source>
        <dbReference type="ARBA" id="ARBA00022771"/>
    </source>
</evidence>
<evidence type="ECO:0000256" key="1">
    <source>
        <dbReference type="ARBA" id="ARBA00004123"/>
    </source>
</evidence>
<dbReference type="Pfam" id="PF05699">
    <property type="entry name" value="Dimer_Tnp_hAT"/>
    <property type="match status" value="1"/>
</dbReference>
<evidence type="ECO:0000313" key="9">
    <source>
        <dbReference type="WBParaSite" id="PSAMB.scaffold7874size6964.g30676.t1"/>
    </source>
</evidence>
<name>A0A914XFV2_9BILA</name>
<evidence type="ECO:0000259" key="7">
    <source>
        <dbReference type="Pfam" id="PF05699"/>
    </source>
</evidence>
<dbReference type="AlphaFoldDB" id="A0A914XFV2"/>
<feature type="region of interest" description="Disordered" evidence="6">
    <location>
        <begin position="401"/>
        <end position="427"/>
    </location>
</feature>
<reference evidence="9" key="1">
    <citation type="submission" date="2022-11" db="UniProtKB">
        <authorList>
            <consortium name="WormBaseParasite"/>
        </authorList>
    </citation>
    <scope>IDENTIFICATION</scope>
</reference>
<dbReference type="GO" id="GO:0046983">
    <property type="term" value="F:protein dimerization activity"/>
    <property type="evidence" value="ECO:0007669"/>
    <property type="project" value="InterPro"/>
</dbReference>
<dbReference type="InterPro" id="IPR008906">
    <property type="entry name" value="HATC_C_dom"/>
</dbReference>
<dbReference type="Proteomes" id="UP000887566">
    <property type="component" value="Unplaced"/>
</dbReference>
<evidence type="ECO:0000256" key="6">
    <source>
        <dbReference type="SAM" id="MobiDB-lite"/>
    </source>
</evidence>
<dbReference type="InterPro" id="IPR052035">
    <property type="entry name" value="ZnF_BED_domain_contain"/>
</dbReference>
<keyword evidence="5" id="KW-0539">Nucleus</keyword>
<keyword evidence="4" id="KW-0862">Zinc</keyword>
<feature type="domain" description="HAT C-terminal dimerisation" evidence="7">
    <location>
        <begin position="322"/>
        <end position="397"/>
    </location>
</feature>
<evidence type="ECO:0000313" key="8">
    <source>
        <dbReference type="Proteomes" id="UP000887566"/>
    </source>
</evidence>
<organism evidence="8 9">
    <name type="scientific">Plectus sambesii</name>
    <dbReference type="NCBI Taxonomy" id="2011161"/>
    <lineage>
        <taxon>Eukaryota</taxon>
        <taxon>Metazoa</taxon>
        <taxon>Ecdysozoa</taxon>
        <taxon>Nematoda</taxon>
        <taxon>Chromadorea</taxon>
        <taxon>Plectida</taxon>
        <taxon>Plectina</taxon>
        <taxon>Plectoidea</taxon>
        <taxon>Plectidae</taxon>
        <taxon>Plectus</taxon>
    </lineage>
</organism>
<keyword evidence="3" id="KW-0863">Zinc-finger</keyword>
<sequence>MKAAADLLQLDSFQCCCHLLHLIVKDGLGAQEGVRTAIGKCRTITNFFHHSQKASCYLSKLRLSLNIPDRQVPRDVPTRWNSTLYLIVEIVNQKQALLKFFSEAKLKKKSLEMALSEQDFCLLQKLIKLLGVFDMETKRVLSFEQSTASVYIPTMKNLINFLVKLKCESKQESQNEMKMVVEAMLNSCNDRLKKVMSNDILIFSMFVDPRFKYDEKYMEATEWRHSKLNEPTALEPLQDNFPNDSQPTSFDDPILVEEQDEDDYFEDEEFAESKEVSQDSFSEEVYNIWAESKSPHPTPKMPDAEKSSYIADAKVELLQLKNMEKLKRNDCPFDWFRKNAVAFPLLSETACILFSIPATSVSSERLFSTAGLIYSNKLRNRLSAEKAEQAMLLKANLHKSTAPLETDSDDDLDARETEDDGVEHIDS</sequence>
<proteinExistence type="predicted"/>
<dbReference type="SUPFAM" id="SSF53098">
    <property type="entry name" value="Ribonuclease H-like"/>
    <property type="match status" value="1"/>
</dbReference>
<feature type="compositionally biased region" description="Acidic residues" evidence="6">
    <location>
        <begin position="406"/>
        <end position="421"/>
    </location>
</feature>
<dbReference type="InterPro" id="IPR012337">
    <property type="entry name" value="RNaseH-like_sf"/>
</dbReference>
<keyword evidence="8" id="KW-1185">Reference proteome</keyword>
<dbReference type="GO" id="GO:0008270">
    <property type="term" value="F:zinc ion binding"/>
    <property type="evidence" value="ECO:0007669"/>
    <property type="project" value="UniProtKB-KW"/>
</dbReference>
<evidence type="ECO:0000256" key="2">
    <source>
        <dbReference type="ARBA" id="ARBA00022723"/>
    </source>
</evidence>
<comment type="subcellular location">
    <subcellularLocation>
        <location evidence="1">Nucleus</location>
    </subcellularLocation>
</comment>
<dbReference type="WBParaSite" id="PSAMB.scaffold7874size6964.g30676.t1">
    <property type="protein sequence ID" value="PSAMB.scaffold7874size6964.g30676.t1"/>
    <property type="gene ID" value="PSAMB.scaffold7874size6964.g30676"/>
</dbReference>
<dbReference type="PANTHER" id="PTHR46481">
    <property type="entry name" value="ZINC FINGER BED DOMAIN-CONTAINING PROTEIN 4"/>
    <property type="match status" value="1"/>
</dbReference>
<dbReference type="PANTHER" id="PTHR46481:SF10">
    <property type="entry name" value="ZINC FINGER BED DOMAIN-CONTAINING PROTEIN 39"/>
    <property type="match status" value="1"/>
</dbReference>
<accession>A0A914XFV2</accession>
<keyword evidence="2" id="KW-0479">Metal-binding</keyword>
<evidence type="ECO:0000256" key="4">
    <source>
        <dbReference type="ARBA" id="ARBA00022833"/>
    </source>
</evidence>
<protein>
    <submittedName>
        <fullName evidence="9">HAT C-terminal dimerisation domain-containing protein</fullName>
    </submittedName>
</protein>
<dbReference type="GO" id="GO:0005634">
    <property type="term" value="C:nucleus"/>
    <property type="evidence" value="ECO:0007669"/>
    <property type="project" value="UniProtKB-SubCell"/>
</dbReference>